<organism evidence="2 3">
    <name type="scientific">Jonquetella anthropi DSM 22815</name>
    <dbReference type="NCBI Taxonomy" id="885272"/>
    <lineage>
        <taxon>Bacteria</taxon>
        <taxon>Thermotogati</taxon>
        <taxon>Synergistota</taxon>
        <taxon>Synergistia</taxon>
        <taxon>Synergistales</taxon>
        <taxon>Dethiosulfovibrionaceae</taxon>
        <taxon>Jonquetella</taxon>
    </lineage>
</organism>
<sequence length="138" mass="15428">MKLLKIIPAAVCAAAILCSLNAWAGDLNGDAALCQIVLDRSGASKQEWNRSAKAGMTLEDFLLSKLIIDRLNQPDGDLTGVYRMRKAGRTYEKICEAMNIQWPPILKEFNDQVDQMKKDAEAQGLTMWRLNQNLKTTD</sequence>
<proteinExistence type="predicted"/>
<evidence type="ECO:0000256" key="1">
    <source>
        <dbReference type="SAM" id="SignalP"/>
    </source>
</evidence>
<accession>H0UM19</accession>
<protein>
    <submittedName>
        <fullName evidence="2">Uncharacterized protein</fullName>
    </submittedName>
</protein>
<dbReference type="EMBL" id="CM001376">
    <property type="protein sequence ID" value="EHM12561.1"/>
    <property type="molecule type" value="Genomic_DNA"/>
</dbReference>
<dbReference type="Proteomes" id="UP000003806">
    <property type="component" value="Chromosome"/>
</dbReference>
<keyword evidence="3" id="KW-1185">Reference proteome</keyword>
<evidence type="ECO:0000313" key="2">
    <source>
        <dbReference type="EMBL" id="EHM12561.1"/>
    </source>
</evidence>
<dbReference type="AlphaFoldDB" id="H0UM19"/>
<gene>
    <name evidence="2" type="ORF">JonanDRAFT_0130</name>
</gene>
<dbReference type="HOGENOM" id="CLU_1852519_0_0_0"/>
<feature type="signal peptide" evidence="1">
    <location>
        <begin position="1"/>
        <end position="24"/>
    </location>
</feature>
<keyword evidence="1" id="KW-0732">Signal</keyword>
<name>H0UM19_9BACT</name>
<feature type="chain" id="PRO_5003540889" evidence="1">
    <location>
        <begin position="25"/>
        <end position="138"/>
    </location>
</feature>
<dbReference type="RefSeq" id="WP_008522006.1">
    <property type="nucleotide sequence ID" value="NZ_CM001376.1"/>
</dbReference>
<evidence type="ECO:0000313" key="3">
    <source>
        <dbReference type="Proteomes" id="UP000003806"/>
    </source>
</evidence>
<dbReference type="STRING" id="885272.JonanDRAFT_0130"/>
<reference evidence="2 3" key="1">
    <citation type="submission" date="2011-11" db="EMBL/GenBank/DDBJ databases">
        <title>The Noncontiguous Finished genome of Jonquetella anthropi DSM 22815.</title>
        <authorList>
            <consortium name="US DOE Joint Genome Institute (JGI-PGF)"/>
            <person name="Lucas S."/>
            <person name="Copeland A."/>
            <person name="Lapidus A."/>
            <person name="Glavina del Rio T."/>
            <person name="Dalin E."/>
            <person name="Tice H."/>
            <person name="Bruce D."/>
            <person name="Goodwin L."/>
            <person name="Pitluck S."/>
            <person name="Peters L."/>
            <person name="Mikhailova N."/>
            <person name="Held B."/>
            <person name="Kyrpides N."/>
            <person name="Mavromatis K."/>
            <person name="Ivanova N."/>
            <person name="Markowitz V."/>
            <person name="Cheng J.-F."/>
            <person name="Hugenholtz P."/>
            <person name="Woyke T."/>
            <person name="Wu D."/>
            <person name="Gronow S."/>
            <person name="Wellnitz S."/>
            <person name="Brambilla E."/>
            <person name="Klenk H.-P."/>
            <person name="Eisen J.A."/>
        </authorList>
    </citation>
    <scope>NUCLEOTIDE SEQUENCE [LARGE SCALE GENOMIC DNA]</scope>
    <source>
        <strain evidence="2 3">DSM 22815</strain>
    </source>
</reference>